<dbReference type="Gene3D" id="2.130.10.10">
    <property type="entry name" value="YVTN repeat-like/Quinoprotein amine dehydrogenase"/>
    <property type="match status" value="4"/>
</dbReference>
<feature type="repeat" description="WD" evidence="3">
    <location>
        <begin position="910"/>
        <end position="951"/>
    </location>
</feature>
<keyword evidence="8" id="KW-1185">Reference proteome</keyword>
<dbReference type="PANTHER" id="PTHR19848:SF8">
    <property type="entry name" value="F-BOX AND WD REPEAT DOMAIN CONTAINING 7"/>
    <property type="match status" value="1"/>
</dbReference>
<dbReference type="PROSITE" id="PS00678">
    <property type="entry name" value="WD_REPEATS_1"/>
    <property type="match status" value="1"/>
</dbReference>
<dbReference type="EMBL" id="QLMJ01000009">
    <property type="protein sequence ID" value="RAK35558.1"/>
    <property type="molecule type" value="Genomic_DNA"/>
</dbReference>
<keyword evidence="5" id="KW-0472">Membrane</keyword>
<feature type="compositionally biased region" description="Basic and acidic residues" evidence="4">
    <location>
        <begin position="353"/>
        <end position="376"/>
    </location>
</feature>
<evidence type="ECO:0000256" key="4">
    <source>
        <dbReference type="SAM" id="MobiDB-lite"/>
    </source>
</evidence>
<dbReference type="Proteomes" id="UP000249341">
    <property type="component" value="Unassembled WGS sequence"/>
</dbReference>
<evidence type="ECO:0000256" key="5">
    <source>
        <dbReference type="SAM" id="Phobius"/>
    </source>
</evidence>
<feature type="region of interest" description="Disordered" evidence="4">
    <location>
        <begin position="344"/>
        <end position="376"/>
    </location>
</feature>
<feature type="domain" description="TIR" evidence="6">
    <location>
        <begin position="1"/>
        <end position="126"/>
    </location>
</feature>
<dbReference type="GO" id="GO:0007165">
    <property type="term" value="P:signal transduction"/>
    <property type="evidence" value="ECO:0007669"/>
    <property type="project" value="InterPro"/>
</dbReference>
<gene>
    <name evidence="7" type="ORF">B0I29_10931</name>
</gene>
<dbReference type="PROSITE" id="PS50294">
    <property type="entry name" value="WD_REPEATS_REGION"/>
    <property type="match status" value="1"/>
</dbReference>
<organism evidence="7 8">
    <name type="scientific">Actinoplanes lutulentus</name>
    <dbReference type="NCBI Taxonomy" id="1287878"/>
    <lineage>
        <taxon>Bacteria</taxon>
        <taxon>Bacillati</taxon>
        <taxon>Actinomycetota</taxon>
        <taxon>Actinomycetes</taxon>
        <taxon>Micromonosporales</taxon>
        <taxon>Micromonosporaceae</taxon>
        <taxon>Actinoplanes</taxon>
    </lineage>
</organism>
<dbReference type="RefSeq" id="WP_111650589.1">
    <property type="nucleotide sequence ID" value="NZ_JACHWI010000006.1"/>
</dbReference>
<comment type="caution">
    <text evidence="7">The sequence shown here is derived from an EMBL/GenBank/DDBJ whole genome shotgun (WGS) entry which is preliminary data.</text>
</comment>
<dbReference type="OrthoDB" id="134501at2"/>
<dbReference type="InterPro" id="IPR000157">
    <property type="entry name" value="TIR_dom"/>
</dbReference>
<reference evidence="7 8" key="1">
    <citation type="submission" date="2018-06" db="EMBL/GenBank/DDBJ databases">
        <title>Genomic Encyclopedia of Type Strains, Phase III (KMG-III): the genomes of soil and plant-associated and newly described type strains.</title>
        <authorList>
            <person name="Whitman W."/>
        </authorList>
    </citation>
    <scope>NUCLEOTIDE SEQUENCE [LARGE SCALE GENOMIC DNA]</scope>
    <source>
        <strain evidence="7 8">CGMCC 4.7090</strain>
    </source>
</reference>
<protein>
    <submittedName>
        <fullName evidence="7">WD40 repeat protein</fullName>
    </submittedName>
</protein>
<feature type="compositionally biased region" description="Basic and acidic residues" evidence="4">
    <location>
        <begin position="236"/>
        <end position="247"/>
    </location>
</feature>
<name>A0A327ZAZ3_9ACTN</name>
<keyword evidence="5" id="KW-1133">Transmembrane helix</keyword>
<dbReference type="InterPro" id="IPR019775">
    <property type="entry name" value="WD40_repeat_CS"/>
</dbReference>
<dbReference type="SMART" id="SM00320">
    <property type="entry name" value="WD40"/>
    <property type="match status" value="11"/>
</dbReference>
<accession>A0A327ZAZ3</accession>
<sequence>MPFDGFISYSHAADGRLAPAVQRGLHRLAKPWHQRRALWIFRDQTGLAVTPKLWTSIQEALDGSKHFVLLASPEAANSQWVNREIEHWLATKSPDRILPVVTDGEWCWDPAAKDFTEESTSVPAALRGVFAEEPLYLDLRWARDDLHLSLQHIRFRDAIAQLAAPMHGVSKDELEGEDVRQHRRARRLSAVAVAMLVLLTLVASLTGVFAVRNADRAETAAANALVQQRLASEQRSTAERATEESQRQQENARVQEGRALEAGSETRRQEQLAEQKQALAETATAEAKRQQVLAENAAAQVKREQALAQDAAAEAKREQANAARYRADAVAEQAHAERYKADAAREQAVAEQQKAEAEEQKELAQDATEEAERQKANAERQKAVAEQQMAYARQQQELADQATARAKEQEKLAAWHRAQAEKAEVERKRQEGLARQAAEEARRQREAAELQQRVVINQRLMDRARAMIVDDPKKGLMLGVAAQRVHDTALTRQQLSHLAMATDYASSIADVIDVVAVGARVIATTGSGGTVSLWNTADPEKPVRLTQLTAGGTTDKTLAASRDGKTLAVYDGGPEAVLWNVADPARPARITTIPDAAGIVTVTFSPDGRTVATSNSAKNTVLWDISGAAPAILSTLTGAYPLEFGPDGRTAVTSGATVLAWNLADLTAPVKGVTITPGWGDPVPDAKITYHPKQPVVAVQGPSGYLYLWDLTDPAKPRQGTSQLTSKGDALLSTMEFSPDGTMAAIGDSDGRTEVWGYENTNQYPSLMARIATPTARGGPVRAMAFSPDGRTLTTAGYRQTGTVWYSNGRYDKKPIATMPGPFPGRVVGIAFGADNRSLLAAGRDGIGVSWDLSDPANPVRTDGLKLYAGKIVQTAQSKDGRTLAVAGLDNVVTLLDMSRPAEPAVLSTFSDPGKEVWAMMFSPDGRTLVVGHSNGKTSLWDLTDRTAPNRLTELALRDMLQSIAFSPDGRVMAVGEGYNVSMWDMTDRSAPGRLTSIPLANYGGYHANTLEFSPDGRTMAAATTESGSAMLWDVADPAQPRKIATLAGHSGYAYSATYSPDGQTLATAGMDNSMVLWDITDPDSPVRYTTFKTPDMQSFHMALSPDGRTLAASSTYASSKNVTLWDATVPADLAADPVRNACAVSGRGLDAGEWARYVPELPYQPTC</sequence>
<dbReference type="PANTHER" id="PTHR19848">
    <property type="entry name" value="WD40 REPEAT PROTEIN"/>
    <property type="match status" value="1"/>
</dbReference>
<proteinExistence type="predicted"/>
<feature type="repeat" description="WD" evidence="3">
    <location>
        <begin position="1047"/>
        <end position="1088"/>
    </location>
</feature>
<dbReference type="Pfam" id="PF00400">
    <property type="entry name" value="WD40"/>
    <property type="match status" value="3"/>
</dbReference>
<dbReference type="SUPFAM" id="SSF52200">
    <property type="entry name" value="Toll/Interleukin receptor TIR domain"/>
    <property type="match status" value="1"/>
</dbReference>
<dbReference type="InterPro" id="IPR001680">
    <property type="entry name" value="WD40_rpt"/>
</dbReference>
<evidence type="ECO:0000313" key="8">
    <source>
        <dbReference type="Proteomes" id="UP000249341"/>
    </source>
</evidence>
<evidence type="ECO:0000256" key="2">
    <source>
        <dbReference type="ARBA" id="ARBA00022737"/>
    </source>
</evidence>
<evidence type="ECO:0000256" key="1">
    <source>
        <dbReference type="ARBA" id="ARBA00022574"/>
    </source>
</evidence>
<dbReference type="Gene3D" id="3.40.50.10140">
    <property type="entry name" value="Toll/interleukin-1 receptor homology (TIR) domain"/>
    <property type="match status" value="1"/>
</dbReference>
<dbReference type="AlphaFoldDB" id="A0A327ZAZ3"/>
<keyword evidence="2" id="KW-0677">Repeat</keyword>
<evidence type="ECO:0000313" key="7">
    <source>
        <dbReference type="EMBL" id="RAK35558.1"/>
    </source>
</evidence>
<evidence type="ECO:0000256" key="3">
    <source>
        <dbReference type="PROSITE-ProRule" id="PRU00221"/>
    </source>
</evidence>
<dbReference type="SMART" id="SM00255">
    <property type="entry name" value="TIR"/>
    <property type="match status" value="1"/>
</dbReference>
<dbReference type="PROSITE" id="PS50082">
    <property type="entry name" value="WD_REPEATS_2"/>
    <property type="match status" value="2"/>
</dbReference>
<keyword evidence="1 3" id="KW-0853">WD repeat</keyword>
<dbReference type="InterPro" id="IPR015943">
    <property type="entry name" value="WD40/YVTN_repeat-like_dom_sf"/>
</dbReference>
<evidence type="ECO:0000259" key="6">
    <source>
        <dbReference type="PROSITE" id="PS50104"/>
    </source>
</evidence>
<dbReference type="PROSITE" id="PS50104">
    <property type="entry name" value="TIR"/>
    <property type="match status" value="1"/>
</dbReference>
<keyword evidence="5" id="KW-0812">Transmembrane</keyword>
<dbReference type="InterPro" id="IPR035897">
    <property type="entry name" value="Toll_tir_struct_dom_sf"/>
</dbReference>
<dbReference type="SUPFAM" id="SSF50978">
    <property type="entry name" value="WD40 repeat-like"/>
    <property type="match status" value="2"/>
</dbReference>
<dbReference type="CDD" id="cd06503">
    <property type="entry name" value="ATP-synt_Fo_b"/>
    <property type="match status" value="1"/>
</dbReference>
<dbReference type="InterPro" id="IPR036322">
    <property type="entry name" value="WD40_repeat_dom_sf"/>
</dbReference>
<feature type="region of interest" description="Disordered" evidence="4">
    <location>
        <begin position="231"/>
        <end position="280"/>
    </location>
</feature>
<dbReference type="Pfam" id="PF13676">
    <property type="entry name" value="TIR_2"/>
    <property type="match status" value="1"/>
</dbReference>
<feature type="transmembrane region" description="Helical" evidence="5">
    <location>
        <begin position="190"/>
        <end position="211"/>
    </location>
</feature>
<feature type="compositionally biased region" description="Basic and acidic residues" evidence="4">
    <location>
        <begin position="253"/>
        <end position="273"/>
    </location>
</feature>